<organism evidence="2 3">
    <name type="scientific">Nocardia rhizosphaerae</name>
    <dbReference type="NCBI Taxonomy" id="1691571"/>
    <lineage>
        <taxon>Bacteria</taxon>
        <taxon>Bacillati</taxon>
        <taxon>Actinomycetota</taxon>
        <taxon>Actinomycetes</taxon>
        <taxon>Mycobacteriales</taxon>
        <taxon>Nocardiaceae</taxon>
        <taxon>Nocardia</taxon>
    </lineage>
</organism>
<accession>A0ABV8LCR3</accession>
<dbReference type="Pfam" id="PF00342">
    <property type="entry name" value="PGI"/>
    <property type="match status" value="1"/>
</dbReference>
<evidence type="ECO:0000313" key="3">
    <source>
        <dbReference type="Proteomes" id="UP001595767"/>
    </source>
</evidence>
<dbReference type="InterPro" id="IPR001672">
    <property type="entry name" value="G6P_Isomerase"/>
</dbReference>
<evidence type="ECO:0000313" key="2">
    <source>
        <dbReference type="EMBL" id="MFC4128470.1"/>
    </source>
</evidence>
<evidence type="ECO:0000256" key="1">
    <source>
        <dbReference type="SAM" id="MobiDB-lite"/>
    </source>
</evidence>
<dbReference type="Proteomes" id="UP001595767">
    <property type="component" value="Unassembled WGS sequence"/>
</dbReference>
<feature type="region of interest" description="Disordered" evidence="1">
    <location>
        <begin position="47"/>
        <end position="102"/>
    </location>
</feature>
<dbReference type="PROSITE" id="PS51463">
    <property type="entry name" value="P_GLUCOSE_ISOMERASE_3"/>
    <property type="match status" value="1"/>
</dbReference>
<dbReference type="InterPro" id="IPR046348">
    <property type="entry name" value="SIS_dom_sf"/>
</dbReference>
<name>A0ABV8LCR3_9NOCA</name>
<sequence length="102" mass="11612">MWGANSFDQWVVELGKRLGTSIHDAMCSDQPAGFDSSTDALIARYRQARRQARPTSRPTEGIFDDGITHGVRPDRRDRPRGHGQQYCPQLRAQRLHRRAAQP</sequence>
<dbReference type="RefSeq" id="WP_378554679.1">
    <property type="nucleotide sequence ID" value="NZ_JBHSBA010000015.1"/>
</dbReference>
<keyword evidence="3" id="KW-1185">Reference proteome</keyword>
<protein>
    <submittedName>
        <fullName evidence="2">Uncharacterized protein</fullName>
    </submittedName>
</protein>
<dbReference type="Gene3D" id="1.10.1390.10">
    <property type="match status" value="1"/>
</dbReference>
<dbReference type="EMBL" id="JBHSBA010000015">
    <property type="protein sequence ID" value="MFC4128470.1"/>
    <property type="molecule type" value="Genomic_DNA"/>
</dbReference>
<proteinExistence type="predicted"/>
<feature type="compositionally biased region" description="Basic residues" evidence="1">
    <location>
        <begin position="93"/>
        <end position="102"/>
    </location>
</feature>
<dbReference type="InterPro" id="IPR023096">
    <property type="entry name" value="G6P_Isomerase_C"/>
</dbReference>
<gene>
    <name evidence="2" type="ORF">ACFOW8_26430</name>
</gene>
<dbReference type="SUPFAM" id="SSF53697">
    <property type="entry name" value="SIS domain"/>
    <property type="match status" value="1"/>
</dbReference>
<comment type="caution">
    <text evidence="2">The sequence shown here is derived from an EMBL/GenBank/DDBJ whole genome shotgun (WGS) entry which is preliminary data.</text>
</comment>
<reference evidence="3" key="1">
    <citation type="journal article" date="2019" name="Int. J. Syst. Evol. Microbiol.">
        <title>The Global Catalogue of Microorganisms (GCM) 10K type strain sequencing project: providing services to taxonomists for standard genome sequencing and annotation.</title>
        <authorList>
            <consortium name="The Broad Institute Genomics Platform"/>
            <consortium name="The Broad Institute Genome Sequencing Center for Infectious Disease"/>
            <person name="Wu L."/>
            <person name="Ma J."/>
        </authorList>
    </citation>
    <scope>NUCLEOTIDE SEQUENCE [LARGE SCALE GENOMIC DNA]</scope>
    <source>
        <strain evidence="3">CGMCC 4.7204</strain>
    </source>
</reference>